<keyword evidence="3 9" id="KW-0812">Transmembrane</keyword>
<keyword evidence="12" id="KW-0808">Transferase</keyword>
<dbReference type="InterPro" id="IPR017850">
    <property type="entry name" value="Alkaline_phosphatase_core_sf"/>
</dbReference>
<evidence type="ECO:0000256" key="2">
    <source>
        <dbReference type="ARBA" id="ARBA00022475"/>
    </source>
</evidence>
<dbReference type="InterPro" id="IPR050448">
    <property type="entry name" value="OpgB/LTA_synthase_biosynth"/>
</dbReference>
<dbReference type="Proteomes" id="UP000245667">
    <property type="component" value="Unassembled WGS sequence"/>
</dbReference>
<evidence type="ECO:0000313" key="13">
    <source>
        <dbReference type="Proteomes" id="UP000245667"/>
    </source>
</evidence>
<evidence type="ECO:0000256" key="8">
    <source>
        <dbReference type="PIRSR" id="PIRSR005091-3"/>
    </source>
</evidence>
<feature type="transmembrane region" description="Helical" evidence="9">
    <location>
        <begin position="179"/>
        <end position="196"/>
    </location>
</feature>
<keyword evidence="14" id="KW-1185">Reference proteome</keyword>
<evidence type="ECO:0000256" key="1">
    <source>
        <dbReference type="ARBA" id="ARBA00004651"/>
    </source>
</evidence>
<dbReference type="RefSeq" id="WP_109648749.1">
    <property type="nucleotide sequence ID" value="NZ_JACWLN010000002.1"/>
</dbReference>
<evidence type="ECO:0000313" key="12">
    <source>
        <dbReference type="EMBL" id="PWK25832.1"/>
    </source>
</evidence>
<dbReference type="GO" id="GO:0005886">
    <property type="term" value="C:plasma membrane"/>
    <property type="evidence" value="ECO:0007669"/>
    <property type="project" value="UniProtKB-SubCell"/>
</dbReference>
<feature type="binding site" evidence="7">
    <location>
        <position position="458"/>
    </location>
    <ligand>
        <name>substrate</name>
    </ligand>
</feature>
<feature type="domain" description="Sulfatase N-terminal" evidence="10">
    <location>
        <begin position="278"/>
        <end position="561"/>
    </location>
</feature>
<feature type="transmembrane region" description="Helical" evidence="9">
    <location>
        <begin position="12"/>
        <end position="33"/>
    </location>
</feature>
<dbReference type="Gene3D" id="3.40.720.10">
    <property type="entry name" value="Alkaline Phosphatase, subunit A"/>
    <property type="match status" value="1"/>
</dbReference>
<feature type="binding site" evidence="8">
    <location>
        <position position="510"/>
    </location>
    <ligand>
        <name>Mn(2+)</name>
        <dbReference type="ChEBI" id="CHEBI:29035"/>
    </ligand>
</feature>
<keyword evidence="2" id="KW-1003">Cell membrane</keyword>
<comment type="caution">
    <text evidence="12">The sequence shown here is derived from an EMBL/GenBank/DDBJ whole genome shotgun (WGS) entry which is preliminary data.</text>
</comment>
<dbReference type="GO" id="GO:0046872">
    <property type="term" value="F:metal ion binding"/>
    <property type="evidence" value="ECO:0007669"/>
    <property type="project" value="UniProtKB-KW"/>
</dbReference>
<dbReference type="PANTHER" id="PTHR47371:SF3">
    <property type="entry name" value="PHOSPHOGLYCEROL TRANSFERASE I"/>
    <property type="match status" value="1"/>
</dbReference>
<dbReference type="InterPro" id="IPR000917">
    <property type="entry name" value="Sulfatase_N"/>
</dbReference>
<evidence type="ECO:0000313" key="14">
    <source>
        <dbReference type="Proteomes" id="UP000651837"/>
    </source>
</evidence>
<comment type="subcellular location">
    <subcellularLocation>
        <location evidence="1">Cell membrane</location>
        <topology evidence="1">Multi-pass membrane protein</topology>
    </subcellularLocation>
</comment>
<evidence type="ECO:0000256" key="7">
    <source>
        <dbReference type="PIRSR" id="PIRSR005091-2"/>
    </source>
</evidence>
<dbReference type="EMBL" id="JACWLN010000002">
    <property type="protein sequence ID" value="MBD1260369.1"/>
    <property type="molecule type" value="Genomic_DNA"/>
</dbReference>
<feature type="transmembrane region" description="Helical" evidence="9">
    <location>
        <begin position="53"/>
        <end position="74"/>
    </location>
</feature>
<keyword evidence="7" id="KW-0479">Metal-binding</keyword>
<evidence type="ECO:0000256" key="9">
    <source>
        <dbReference type="SAM" id="Phobius"/>
    </source>
</evidence>
<dbReference type="PANTHER" id="PTHR47371">
    <property type="entry name" value="LIPOTEICHOIC ACID SYNTHASE"/>
    <property type="match status" value="1"/>
</dbReference>
<accession>A0A316E8G7</accession>
<feature type="binding site" evidence="8">
    <location>
        <position position="511"/>
    </location>
    <ligand>
        <name>Mn(2+)</name>
        <dbReference type="ChEBI" id="CHEBI:29035"/>
    </ligand>
</feature>
<evidence type="ECO:0000313" key="11">
    <source>
        <dbReference type="EMBL" id="MBD1260369.1"/>
    </source>
</evidence>
<dbReference type="CDD" id="cd16015">
    <property type="entry name" value="LTA_synthase"/>
    <property type="match status" value="1"/>
</dbReference>
<feature type="transmembrane region" description="Helical" evidence="9">
    <location>
        <begin position="86"/>
        <end position="105"/>
    </location>
</feature>
<evidence type="ECO:0000256" key="6">
    <source>
        <dbReference type="PIRSR" id="PIRSR005091-1"/>
    </source>
</evidence>
<reference evidence="12 13" key="1">
    <citation type="submission" date="2018-05" db="EMBL/GenBank/DDBJ databases">
        <title>Genomic Encyclopedia of Archaeal and Bacterial Type Strains, Phase II (KMG-II): from individual species to whole genera.</title>
        <authorList>
            <person name="Goeker M."/>
        </authorList>
    </citation>
    <scope>NUCLEOTIDE SEQUENCE [LARGE SCALE GENOMIC DNA]</scope>
    <source>
        <strain evidence="12 13">DSM 23514</strain>
    </source>
</reference>
<feature type="binding site" evidence="8">
    <location>
        <position position="286"/>
    </location>
    <ligand>
        <name>Mn(2+)</name>
        <dbReference type="ChEBI" id="CHEBI:29035"/>
    </ligand>
</feature>
<evidence type="ECO:0000256" key="4">
    <source>
        <dbReference type="ARBA" id="ARBA00022989"/>
    </source>
</evidence>
<feature type="transmembrane region" description="Helical" evidence="9">
    <location>
        <begin position="139"/>
        <end position="159"/>
    </location>
</feature>
<feature type="active site" evidence="6">
    <location>
        <position position="326"/>
    </location>
</feature>
<dbReference type="InterPro" id="IPR012160">
    <property type="entry name" value="LtaS-like"/>
</dbReference>
<name>A0A316E8G7_9FLAO</name>
<keyword evidence="5 9" id="KW-0472">Membrane</keyword>
<dbReference type="AlphaFoldDB" id="A0A316E8G7"/>
<evidence type="ECO:0000256" key="3">
    <source>
        <dbReference type="ARBA" id="ARBA00022692"/>
    </source>
</evidence>
<dbReference type="EMBL" id="QGGQ01000001">
    <property type="protein sequence ID" value="PWK25832.1"/>
    <property type="molecule type" value="Genomic_DNA"/>
</dbReference>
<dbReference type="PIRSF" id="PIRSF005091">
    <property type="entry name" value="Mmb_sulf_HI1246"/>
    <property type="match status" value="1"/>
</dbReference>
<keyword evidence="7" id="KW-0464">Manganese</keyword>
<keyword evidence="4 9" id="KW-1133">Transmembrane helix</keyword>
<evidence type="ECO:0000259" key="10">
    <source>
        <dbReference type="Pfam" id="PF00884"/>
    </source>
</evidence>
<dbReference type="Proteomes" id="UP000651837">
    <property type="component" value="Unassembled WGS sequence"/>
</dbReference>
<evidence type="ECO:0000256" key="5">
    <source>
        <dbReference type="ARBA" id="ARBA00023136"/>
    </source>
</evidence>
<dbReference type="Pfam" id="PF00884">
    <property type="entry name" value="Sulfatase"/>
    <property type="match status" value="1"/>
</dbReference>
<reference evidence="11 14" key="2">
    <citation type="submission" date="2020-07" db="EMBL/GenBank/DDBJ databases">
        <title>The draft genome sequence of Maribacter polysiphoniae KCTC 22021.</title>
        <authorList>
            <person name="Mu L."/>
        </authorList>
    </citation>
    <scope>NUCLEOTIDE SEQUENCE [LARGE SCALE GENOMIC DNA]</scope>
    <source>
        <strain evidence="11 14">KCTC 22021</strain>
    </source>
</reference>
<feature type="binding site" evidence="8">
    <location>
        <position position="326"/>
    </location>
    <ligand>
        <name>Mn(2+)</name>
        <dbReference type="ChEBI" id="CHEBI:29035"/>
    </ligand>
</feature>
<organism evidence="12 13">
    <name type="scientific">Maribacter polysiphoniae</name>
    <dbReference type="NCBI Taxonomy" id="429344"/>
    <lineage>
        <taxon>Bacteria</taxon>
        <taxon>Pseudomonadati</taxon>
        <taxon>Bacteroidota</taxon>
        <taxon>Flavobacteriia</taxon>
        <taxon>Flavobacteriales</taxon>
        <taxon>Flavobacteriaceae</taxon>
        <taxon>Maribacter</taxon>
    </lineage>
</organism>
<gene>
    <name evidence="11" type="ORF">HZY62_07205</name>
    <name evidence="12" type="ORF">LX92_00576</name>
</gene>
<dbReference type="Gene3D" id="3.30.1120.80">
    <property type="match status" value="1"/>
</dbReference>
<protein>
    <submittedName>
        <fullName evidence="12">Phosphoglycerol transferase MdoB-like AlkP superfamily enzyme</fullName>
    </submittedName>
    <submittedName>
        <fullName evidence="11">Sulfatase-like hydrolase/transferase</fullName>
    </submittedName>
</protein>
<sequence length="655" mass="74915">MKIAFTKRFELLKGFILLFLGISLLLRVIFLIWNFSEIDHGVITVFTTFLIGLFYDIGTVSFFALIATLYFLIVPKGLIGTMADRVICYSGFIVGVLIIFFSFFAEITFWDEFQRRFNFIAVDYLIYTYEVVKNINESYPIPILVGSIGILVMLTVLLFIRLRIFKRTFESTDPFKIRLLPSVIILGIALIFTLFIKNENAEISDNRYNNELSKAGIYSFFAAFRNNELSYPEFYKTEPIEEAFLKVNGNIKTFQDSIYTPSTGIRRYIRNDGKEKKPNIIFICIESLSAKYLGAFGNDNMLTPTLDSLSQVGLSFDNLMATGTRTVRGMEAITLSIPPTPGRSIVKREKNNNLFTIGEIFRGKGYTRTFFYGGDGYFDNMDKYFSGNGFDIVDRGRGFLPSADIVTNRKNIADEEVTFENAWGVCDEDIYKKVLKEADSAFAIGRPFLDFIMTTSNHKPYTYPANKIGIPSGTGRYGAIKYTDFAIQEFLRNAKQKPWFKNTVFVLMADHCASSAGRWELDVANYHIPAMILNLDGVEKQHIDRLCSQVDIFPTLFAQLGWTYESNLFGQDILKMEETDERAFIGNYRKLGLLKGHELMVLGDQKQANFYNWKRDDNSLVAKPMNQDFLKETISYFQVADHLYNNNGLSLKVNE</sequence>
<dbReference type="OrthoDB" id="9777768at2"/>
<dbReference type="GO" id="GO:0016740">
    <property type="term" value="F:transferase activity"/>
    <property type="evidence" value="ECO:0007669"/>
    <property type="project" value="UniProtKB-KW"/>
</dbReference>
<proteinExistence type="predicted"/>
<dbReference type="SUPFAM" id="SSF53649">
    <property type="entry name" value="Alkaline phosphatase-like"/>
    <property type="match status" value="1"/>
</dbReference>